<evidence type="ECO:0000256" key="3">
    <source>
        <dbReference type="ARBA" id="ARBA00022692"/>
    </source>
</evidence>
<feature type="domain" description="Membrane transport protein MMPL" evidence="7">
    <location>
        <begin position="453"/>
        <end position="675"/>
    </location>
</feature>
<keyword evidence="5 6" id="KW-0472">Membrane</keyword>
<dbReference type="RefSeq" id="WP_219965225.1">
    <property type="nucleotide sequence ID" value="NZ_JAGFNZ010000002.1"/>
</dbReference>
<evidence type="ECO:0000256" key="1">
    <source>
        <dbReference type="ARBA" id="ARBA00004651"/>
    </source>
</evidence>
<keyword evidence="2" id="KW-1003">Cell membrane</keyword>
<feature type="transmembrane region" description="Helical" evidence="6">
    <location>
        <begin position="622"/>
        <end position="640"/>
    </location>
</feature>
<dbReference type="PANTHER" id="PTHR33406">
    <property type="entry name" value="MEMBRANE PROTEIN MJ1562-RELATED"/>
    <property type="match status" value="1"/>
</dbReference>
<dbReference type="InterPro" id="IPR050545">
    <property type="entry name" value="Mycobact_MmpL"/>
</dbReference>
<keyword evidence="9" id="KW-1185">Reference proteome</keyword>
<keyword evidence="4 6" id="KW-1133">Transmembrane helix</keyword>
<evidence type="ECO:0000313" key="9">
    <source>
        <dbReference type="Proteomes" id="UP000719942"/>
    </source>
</evidence>
<proteinExistence type="predicted"/>
<feature type="transmembrane region" description="Helical" evidence="6">
    <location>
        <begin position="272"/>
        <end position="297"/>
    </location>
</feature>
<evidence type="ECO:0000259" key="7">
    <source>
        <dbReference type="Pfam" id="PF03176"/>
    </source>
</evidence>
<comment type="subcellular location">
    <subcellularLocation>
        <location evidence="1">Cell membrane</location>
        <topology evidence="1">Multi-pass membrane protein</topology>
    </subcellularLocation>
</comment>
<feature type="transmembrane region" description="Helical" evidence="6">
    <location>
        <begin position="652"/>
        <end position="673"/>
    </location>
</feature>
<dbReference type="InterPro" id="IPR004869">
    <property type="entry name" value="MMPL_dom"/>
</dbReference>
<feature type="domain" description="Membrane transport protein MMPL" evidence="7">
    <location>
        <begin position="43"/>
        <end position="325"/>
    </location>
</feature>
<dbReference type="Gene3D" id="1.20.1640.10">
    <property type="entry name" value="Multidrug efflux transporter AcrB transmembrane domain"/>
    <property type="match status" value="2"/>
</dbReference>
<feature type="transmembrane region" description="Helical" evidence="6">
    <location>
        <begin position="175"/>
        <end position="194"/>
    </location>
</feature>
<dbReference type="EMBL" id="JAGFNZ010000002">
    <property type="protein sequence ID" value="MBW7572851.1"/>
    <property type="molecule type" value="Genomic_DNA"/>
</dbReference>
<accession>A0ABS7DQJ4</accession>
<organism evidence="8 9">
    <name type="scientific">Caproiciproducens faecalis</name>
    <dbReference type="NCBI Taxonomy" id="2820301"/>
    <lineage>
        <taxon>Bacteria</taxon>
        <taxon>Bacillati</taxon>
        <taxon>Bacillota</taxon>
        <taxon>Clostridia</taxon>
        <taxon>Eubacteriales</taxon>
        <taxon>Acutalibacteraceae</taxon>
        <taxon>Caproiciproducens</taxon>
    </lineage>
</organism>
<protein>
    <submittedName>
        <fullName evidence="8">MMPL family transporter</fullName>
    </submittedName>
</protein>
<evidence type="ECO:0000313" key="8">
    <source>
        <dbReference type="EMBL" id="MBW7572851.1"/>
    </source>
</evidence>
<sequence>MLSKIAKLLTRNYKLIVIIATLLLIPSAIGALKTGVNYDILSYLPQDLDSTQGEKVLENTFHDAATSMLVIDNMPSKDVSTLKEKIKQVEGVNDAVWVDDIADISVPQEMLPQVLKSAFYSDKSTLMLVTYDGSSSSTETLTALGNVKTLLNKQCFLSGFSAIIKDTKDLSDQEMPIYVALAMLLSLAAMMLCLESWVLPIVFILGIFFAVVYNFGTNIFLGQISYVTKAIAAILQLGVTMDYSIFLINRYDEEKPKFEDRRDAMAQAIQNTFLSLSGSSLTTVAGFFALCFMRLALGKDIGIVMMKGVIIGVITTVTVLPALILQFDKPIHKYTHRNLIPSFALGTNFLIRHRRVIVTAALLLIIPATWSQAHTQVYYNLDRSLPKTLDSIVATDKLKTQFNMLSTHFLIVDDKMPSYQMENMVDEIKKQDGVKDVLAYDDIIGPAVPDDFIPQSIKDICKKDGRQLVMINSTYQAAEDRENQQIAGISAIAKKYDPTSQMTGEGALTKDLIEIANVDFKVTNYISILCILLIVGVVFKSFSIPFLLTAIIELAIFINLGIPYFTGTVIPFISPTVIGCVQLGATVDYSILMTTRFQEELKAGHDRLEAIKIASNTSFKSIITSALVFFCATSGVAMISKIEIIGSICSMLARGAIISGLIIILILPAVLYMTEPFISKTSFSWKNNQKAA</sequence>
<reference evidence="8 9" key="1">
    <citation type="submission" date="2021-03" db="EMBL/GenBank/DDBJ databases">
        <title>Caproiciproducens sp. nov. isolated from feces of cow.</title>
        <authorList>
            <person name="Choi J.-Y."/>
        </authorList>
    </citation>
    <scope>NUCLEOTIDE SEQUENCE [LARGE SCALE GENOMIC DNA]</scope>
    <source>
        <strain evidence="8 9">AGMB10547</strain>
    </source>
</reference>
<feature type="transmembrane region" description="Helical" evidence="6">
    <location>
        <begin position="201"/>
        <end position="224"/>
    </location>
</feature>
<evidence type="ECO:0000256" key="6">
    <source>
        <dbReference type="SAM" id="Phobius"/>
    </source>
</evidence>
<feature type="transmembrane region" description="Helical" evidence="6">
    <location>
        <begin position="522"/>
        <end position="539"/>
    </location>
</feature>
<feature type="transmembrane region" description="Helical" evidence="6">
    <location>
        <begin position="303"/>
        <end position="327"/>
    </location>
</feature>
<gene>
    <name evidence="8" type="ORF">J5W02_08480</name>
</gene>
<name>A0ABS7DQJ4_9FIRM</name>
<keyword evidence="3 6" id="KW-0812">Transmembrane</keyword>
<comment type="caution">
    <text evidence="8">The sequence shown here is derived from an EMBL/GenBank/DDBJ whole genome shotgun (WGS) entry which is preliminary data.</text>
</comment>
<dbReference type="PANTHER" id="PTHR33406:SF13">
    <property type="entry name" value="MEMBRANE PROTEIN YDFJ"/>
    <property type="match status" value="1"/>
</dbReference>
<evidence type="ECO:0000256" key="4">
    <source>
        <dbReference type="ARBA" id="ARBA00022989"/>
    </source>
</evidence>
<feature type="transmembrane region" description="Helical" evidence="6">
    <location>
        <begin position="546"/>
        <end position="566"/>
    </location>
</feature>
<evidence type="ECO:0000256" key="5">
    <source>
        <dbReference type="ARBA" id="ARBA00023136"/>
    </source>
</evidence>
<dbReference type="Proteomes" id="UP000719942">
    <property type="component" value="Unassembled WGS sequence"/>
</dbReference>
<dbReference type="SUPFAM" id="SSF82866">
    <property type="entry name" value="Multidrug efflux transporter AcrB transmembrane domain"/>
    <property type="match status" value="2"/>
</dbReference>
<evidence type="ECO:0000256" key="2">
    <source>
        <dbReference type="ARBA" id="ARBA00022475"/>
    </source>
</evidence>
<dbReference type="Pfam" id="PF03176">
    <property type="entry name" value="MMPL"/>
    <property type="match status" value="2"/>
</dbReference>